<dbReference type="AlphaFoldDB" id="H5SIS8"/>
<reference evidence="3" key="1">
    <citation type="journal article" date="2005" name="Environ. Microbiol.">
        <title>Genetic and functional properties of uncultivated thermophilic crenarchaeotes from a subsurface gold mine as revealed by analysis of genome fragments.</title>
        <authorList>
            <person name="Nunoura T."/>
            <person name="Hirayama H."/>
            <person name="Takami H."/>
            <person name="Oida H."/>
            <person name="Nishi S."/>
            <person name="Shimamura S."/>
            <person name="Suzuki Y."/>
            <person name="Inagaki F."/>
            <person name="Takai K."/>
            <person name="Nealson K.H."/>
            <person name="Horikoshi K."/>
        </authorList>
    </citation>
    <scope>NUCLEOTIDE SEQUENCE</scope>
</reference>
<keyword evidence="2 3" id="KW-0808">Transferase</keyword>
<keyword evidence="1" id="KW-0328">Glycosyltransferase</keyword>
<protein>
    <submittedName>
        <fullName evidence="3">Glycosyl transferase family 9</fullName>
    </submittedName>
</protein>
<accession>H5SIS8</accession>
<gene>
    <name evidence="3" type="ORF">HGMM_F34F02C01</name>
</gene>
<dbReference type="GO" id="GO:0008713">
    <property type="term" value="F:ADP-heptose-lipopolysaccharide heptosyltransferase activity"/>
    <property type="evidence" value="ECO:0007669"/>
    <property type="project" value="TreeGrafter"/>
</dbReference>
<dbReference type="Gene3D" id="3.40.50.2000">
    <property type="entry name" value="Glycogen Phosphorylase B"/>
    <property type="match status" value="2"/>
</dbReference>
<dbReference type="PANTHER" id="PTHR30160:SF1">
    <property type="entry name" value="LIPOPOLYSACCHARIDE 1,2-N-ACETYLGLUCOSAMINETRANSFERASE-RELATED"/>
    <property type="match status" value="1"/>
</dbReference>
<dbReference type="Pfam" id="PF01075">
    <property type="entry name" value="Glyco_transf_9"/>
    <property type="match status" value="1"/>
</dbReference>
<dbReference type="SUPFAM" id="SSF53756">
    <property type="entry name" value="UDP-Glycosyltransferase/glycogen phosphorylase"/>
    <property type="match status" value="1"/>
</dbReference>
<name>H5SIS8_9BACT</name>
<dbReference type="GO" id="GO:0005829">
    <property type="term" value="C:cytosol"/>
    <property type="evidence" value="ECO:0007669"/>
    <property type="project" value="TreeGrafter"/>
</dbReference>
<dbReference type="PANTHER" id="PTHR30160">
    <property type="entry name" value="TETRAACYLDISACCHARIDE 4'-KINASE-RELATED"/>
    <property type="match status" value="1"/>
</dbReference>
<dbReference type="CDD" id="cd03789">
    <property type="entry name" value="GT9_LPS_heptosyltransferase"/>
    <property type="match status" value="1"/>
</dbReference>
<dbReference type="InterPro" id="IPR051199">
    <property type="entry name" value="LPS_LOS_Heptosyltrfase"/>
</dbReference>
<evidence type="ECO:0000256" key="1">
    <source>
        <dbReference type="ARBA" id="ARBA00022676"/>
    </source>
</evidence>
<evidence type="ECO:0000313" key="3">
    <source>
        <dbReference type="EMBL" id="BAL56064.1"/>
    </source>
</evidence>
<dbReference type="InterPro" id="IPR002201">
    <property type="entry name" value="Glyco_trans_9"/>
</dbReference>
<proteinExistence type="predicted"/>
<organism evidence="3">
    <name type="scientific">uncultured Acidobacteriota bacterium</name>
    <dbReference type="NCBI Taxonomy" id="171953"/>
    <lineage>
        <taxon>Bacteria</taxon>
        <taxon>Pseudomonadati</taxon>
        <taxon>Acidobacteriota</taxon>
        <taxon>environmental samples</taxon>
    </lineage>
</organism>
<reference evidence="3" key="2">
    <citation type="journal article" date="2012" name="PLoS ONE">
        <title>A Deeply Branching Thermophilic Bacterium with an Ancient Acetyl-CoA Pathway Dominates a Subsurface Ecosystem.</title>
        <authorList>
            <person name="Takami H."/>
            <person name="Noguchi H."/>
            <person name="Takaki Y."/>
            <person name="Uchiyama I."/>
            <person name="Toyoda A."/>
            <person name="Nishi S."/>
            <person name="Chee G.-J."/>
            <person name="Arai W."/>
            <person name="Nunoura T."/>
            <person name="Itoh T."/>
            <person name="Hattori M."/>
            <person name="Takai K."/>
        </authorList>
    </citation>
    <scope>NUCLEOTIDE SEQUENCE</scope>
</reference>
<dbReference type="GO" id="GO:0009244">
    <property type="term" value="P:lipopolysaccharide core region biosynthetic process"/>
    <property type="evidence" value="ECO:0007669"/>
    <property type="project" value="TreeGrafter"/>
</dbReference>
<dbReference type="EMBL" id="AP011737">
    <property type="protein sequence ID" value="BAL56064.1"/>
    <property type="molecule type" value="Genomic_DNA"/>
</dbReference>
<sequence>MVRSDSDPVAHAELPWDRIRRVLFIRLRSIGDTVLMTPCLTALKQWKPELQISVLSETLSAPLLEDHPHVDDVIVLERDERGLRDGMRRWQVAKRLREQAFDVAFNLHGGPTATLLTYLSRAPERIGYRGYRYGWLHNRRAPDPPHIWQKVEIHSVEQQLGLLKWCGVPITTPPPTSLRANEHALMSVHRRLRQMGIRGPFAVIHPAATHETKRWSAYKFAQVVRYLAAKHDLPSLVLAARHEGHITDAVKGFAGVAAHPITDLTLKEVIALLSRAALFVGNDSGPAHIAAAVGCPGVVIFGASDPTVWRPWGTAPSAVVQATRDHMGVSLPPSERIRHVRVEHVIEAIERVLASISGEVMWRPSLADREWSP</sequence>
<evidence type="ECO:0000256" key="2">
    <source>
        <dbReference type="ARBA" id="ARBA00022679"/>
    </source>
</evidence>